<dbReference type="InterPro" id="IPR008183">
    <property type="entry name" value="Aldose_1/G6P_1-epimerase"/>
</dbReference>
<reference evidence="7" key="1">
    <citation type="submission" date="2016-09" db="EMBL/GenBank/DDBJ databases">
        <authorList>
            <person name="Hebert L."/>
            <person name="Moumen B."/>
        </authorList>
    </citation>
    <scope>NUCLEOTIDE SEQUENCE [LARGE SCALE GENOMIC DNA]</scope>
    <source>
        <strain evidence="7">OVI</strain>
    </source>
</reference>
<gene>
    <name evidence="7" type="ORF">TEOVI_000471700</name>
</gene>
<evidence type="ECO:0000313" key="7">
    <source>
        <dbReference type="EMBL" id="SCU66799.1"/>
    </source>
</evidence>
<dbReference type="AlphaFoldDB" id="A0A1G4I4M5"/>
<dbReference type="GO" id="GO:0047938">
    <property type="term" value="F:glucose-6-phosphate 1-epimerase activity"/>
    <property type="evidence" value="ECO:0007669"/>
    <property type="project" value="UniProtKB-UniRule"/>
</dbReference>
<keyword evidence="8" id="KW-1185">Reference proteome</keyword>
<dbReference type="Pfam" id="PF01263">
    <property type="entry name" value="Aldose_epim"/>
    <property type="match status" value="1"/>
</dbReference>
<dbReference type="InterPro" id="IPR025532">
    <property type="entry name" value="G6P_1-epimerase"/>
</dbReference>
<feature type="active site" evidence="6">
    <location>
        <position position="263"/>
    </location>
</feature>
<comment type="catalytic activity">
    <reaction evidence="1">
        <text>alpha-D-glucose 6-phosphate = beta-D-glucose 6-phosphate</text>
        <dbReference type="Rhea" id="RHEA:16249"/>
        <dbReference type="ChEBI" id="CHEBI:58225"/>
        <dbReference type="ChEBI" id="CHEBI:58247"/>
        <dbReference type="EC" id="5.1.3.15"/>
    </reaction>
</comment>
<dbReference type="SUPFAM" id="SSF74650">
    <property type="entry name" value="Galactose mutarotase-like"/>
    <property type="match status" value="1"/>
</dbReference>
<feature type="active site" evidence="6">
    <location>
        <position position="159"/>
    </location>
</feature>
<evidence type="ECO:0000256" key="3">
    <source>
        <dbReference type="ARBA" id="ARBA00012083"/>
    </source>
</evidence>
<dbReference type="Proteomes" id="UP000195570">
    <property type="component" value="Unassembled WGS sequence"/>
</dbReference>
<dbReference type="Gene3D" id="2.70.98.10">
    <property type="match status" value="1"/>
</dbReference>
<comment type="caution">
    <text evidence="7">The sequence shown here is derived from an EMBL/GenBank/DDBJ whole genome shotgun (WGS) entry which is preliminary data.</text>
</comment>
<dbReference type="PANTHER" id="PTHR11122">
    <property type="entry name" value="APOSPORY-ASSOCIATED PROTEIN C-RELATED"/>
    <property type="match status" value="1"/>
</dbReference>
<keyword evidence="4 5" id="KW-0413">Isomerase</keyword>
<dbReference type="GO" id="GO:0005975">
    <property type="term" value="P:carbohydrate metabolic process"/>
    <property type="evidence" value="ECO:0007669"/>
    <property type="project" value="InterPro"/>
</dbReference>
<dbReference type="EC" id="5.1.3.15" evidence="3 5"/>
<evidence type="ECO:0000256" key="4">
    <source>
        <dbReference type="ARBA" id="ARBA00023235"/>
    </source>
</evidence>
<dbReference type="VEuPathDB" id="TriTrypDB:TEOVI_000471700"/>
<evidence type="ECO:0000256" key="5">
    <source>
        <dbReference type="PIRNR" id="PIRNR016020"/>
    </source>
</evidence>
<dbReference type="GO" id="GO:0005737">
    <property type="term" value="C:cytoplasm"/>
    <property type="evidence" value="ECO:0007669"/>
    <property type="project" value="TreeGrafter"/>
</dbReference>
<dbReference type="InterPro" id="IPR014718">
    <property type="entry name" value="GH-type_carb-bd"/>
</dbReference>
<dbReference type="PIRSF" id="PIRSF016020">
    <property type="entry name" value="PHexose_mutarotase"/>
    <property type="match status" value="1"/>
</dbReference>
<evidence type="ECO:0000256" key="6">
    <source>
        <dbReference type="PIRSR" id="PIRSR016020-1"/>
    </source>
</evidence>
<dbReference type="CDD" id="cd09020">
    <property type="entry name" value="D-hex-6-P-epi_like"/>
    <property type="match status" value="1"/>
</dbReference>
<evidence type="ECO:0000256" key="2">
    <source>
        <dbReference type="ARBA" id="ARBA00005866"/>
    </source>
</evidence>
<accession>A0A1G4I4M5</accession>
<dbReference type="GeneID" id="92378657"/>
<dbReference type="EMBL" id="CZPT02000618">
    <property type="protein sequence ID" value="SCU66799.1"/>
    <property type="molecule type" value="Genomic_DNA"/>
</dbReference>
<organism evidence="7 8">
    <name type="scientific">Trypanosoma equiperdum</name>
    <dbReference type="NCBI Taxonomy" id="5694"/>
    <lineage>
        <taxon>Eukaryota</taxon>
        <taxon>Discoba</taxon>
        <taxon>Euglenozoa</taxon>
        <taxon>Kinetoplastea</taxon>
        <taxon>Metakinetoplastina</taxon>
        <taxon>Trypanosomatida</taxon>
        <taxon>Trypanosomatidae</taxon>
        <taxon>Trypanosoma</taxon>
    </lineage>
</organism>
<dbReference type="PANTHER" id="PTHR11122:SF13">
    <property type="entry name" value="GLUCOSE-6-PHOSPHATE 1-EPIMERASE"/>
    <property type="match status" value="1"/>
</dbReference>
<dbReference type="RefSeq" id="XP_067078202.1">
    <property type="nucleotide sequence ID" value="XM_067222101.1"/>
</dbReference>
<evidence type="ECO:0000256" key="1">
    <source>
        <dbReference type="ARBA" id="ARBA00001096"/>
    </source>
</evidence>
<name>A0A1G4I4M5_TRYEQ</name>
<protein>
    <recommendedName>
        <fullName evidence="3 5">glucose-6-phosphate 1-epimerase</fullName>
        <ecNumber evidence="3 5">5.1.3.15</ecNumber>
    </recommendedName>
</protein>
<sequence length="293" mass="32548">MAKSPIVARNDDGSSILVHLQGAHLTNWRNKEGTELLYTSSKAVYEKGIPIRGGVPIVFPQFGNMGPLPPHGFARVRMWAVKEVTNGSASFTLNVPLRDLLGHDSGMIAEAPIAEAPSAETETVALLYTITFSNSHLDLQMEILNQHPTSVAEFTFAFHTYFAVGNVEKTVVEGVNMTSYVNNMAPHQGVLPPRRLWIIKKETDRTYFNQACAVLLVDAMKGHTVHVSGENLPDVVVWNPHVEKSKKLKDLPADGYKEFVCIEHGVIAKRVKLQPQFEWKGRQRILVLPSSKM</sequence>
<dbReference type="InterPro" id="IPR011013">
    <property type="entry name" value="Gal_mutarotase_sf_dom"/>
</dbReference>
<proteinExistence type="inferred from homology"/>
<comment type="similarity">
    <text evidence="2 5">Belongs to the glucose-6-phosphate 1-epimerase family.</text>
</comment>
<evidence type="ECO:0000313" key="8">
    <source>
        <dbReference type="Proteomes" id="UP000195570"/>
    </source>
</evidence>
<dbReference type="GO" id="GO:0030246">
    <property type="term" value="F:carbohydrate binding"/>
    <property type="evidence" value="ECO:0007669"/>
    <property type="project" value="UniProtKB-UniRule"/>
</dbReference>